<proteinExistence type="inferred from homology"/>
<comment type="similarity">
    <text evidence="3 10 13">Belongs to the IPP transferase family.</text>
</comment>
<evidence type="ECO:0000313" key="14">
    <source>
        <dbReference type="EMBL" id="SDW47072.1"/>
    </source>
</evidence>
<dbReference type="GO" id="GO:0005524">
    <property type="term" value="F:ATP binding"/>
    <property type="evidence" value="ECO:0007669"/>
    <property type="project" value="UniProtKB-UniRule"/>
</dbReference>
<sequence length="296" mass="32167">MPDAPLSRVSDVVSSIDPAAPVLIAGPTASGKSALALAIAQAQGGVIVNADASQVYGCWRVISARPPAEEEALAPHLLYGHVAAHDPYSVGHWLREVTEVLRQPARPIIVGGTGLYFAALTKGLVDIPPTPDAVRVAGNTMTRAAMIDALDAETARRIDLYNPMRVQRAWEVQQATGRGLAAWQDDTPPPILPMERCQPVAVAASKDWLNDRIIRRFDQMLDQGALDEVAAVHPDYDPALPAHRAIGVPELMRYLDGATPLDVARQDAIIATRQYAKRQRTWMRKNTADWLQYVPG</sequence>
<evidence type="ECO:0000256" key="1">
    <source>
        <dbReference type="ARBA" id="ARBA00001946"/>
    </source>
</evidence>
<comment type="function">
    <text evidence="2 10 12">Catalyzes the transfer of a dimethylallyl group onto the adenine at position 37 in tRNAs that read codons beginning with uridine, leading to the formation of N6-(dimethylallyl)adenosine (i(6)A).</text>
</comment>
<keyword evidence="5 10" id="KW-0819">tRNA processing</keyword>
<dbReference type="GeneID" id="94021998"/>
<dbReference type="InterPro" id="IPR027417">
    <property type="entry name" value="P-loop_NTPase"/>
</dbReference>
<keyword evidence="4 10" id="KW-0808">Transferase</keyword>
<accession>A0A1H2TT56</accession>
<dbReference type="Proteomes" id="UP000183076">
    <property type="component" value="Unassembled WGS sequence"/>
</dbReference>
<dbReference type="SUPFAM" id="SSF52540">
    <property type="entry name" value="P-loop containing nucleoside triphosphate hydrolases"/>
    <property type="match status" value="1"/>
</dbReference>
<reference evidence="15" key="1">
    <citation type="submission" date="2016-10" db="EMBL/GenBank/DDBJ databases">
        <authorList>
            <person name="Varghese N."/>
            <person name="Submissions S."/>
        </authorList>
    </citation>
    <scope>NUCLEOTIDE SEQUENCE [LARGE SCALE GENOMIC DNA]</scope>
    <source>
        <strain evidence="15">DSM 10014</strain>
    </source>
</reference>
<dbReference type="InterPro" id="IPR018022">
    <property type="entry name" value="IPT"/>
</dbReference>
<evidence type="ECO:0000256" key="2">
    <source>
        <dbReference type="ARBA" id="ARBA00003213"/>
    </source>
</evidence>
<feature type="site" description="Interaction with substrate tRNA" evidence="10">
    <location>
        <position position="135"/>
    </location>
</feature>
<keyword evidence="6 10" id="KW-0547">Nucleotide-binding</keyword>
<dbReference type="PANTHER" id="PTHR11088:SF60">
    <property type="entry name" value="TRNA DIMETHYLALLYLTRANSFERASE"/>
    <property type="match status" value="1"/>
</dbReference>
<evidence type="ECO:0000256" key="13">
    <source>
        <dbReference type="RuleBase" id="RU003785"/>
    </source>
</evidence>
<evidence type="ECO:0000256" key="5">
    <source>
        <dbReference type="ARBA" id="ARBA00022694"/>
    </source>
</evidence>
<evidence type="ECO:0000256" key="3">
    <source>
        <dbReference type="ARBA" id="ARBA00005842"/>
    </source>
</evidence>
<evidence type="ECO:0000256" key="8">
    <source>
        <dbReference type="ARBA" id="ARBA00022842"/>
    </source>
</evidence>
<feature type="site" description="Interaction with substrate tRNA" evidence="10">
    <location>
        <position position="113"/>
    </location>
</feature>
<dbReference type="Gene3D" id="1.10.20.140">
    <property type="match status" value="1"/>
</dbReference>
<dbReference type="Pfam" id="PF01715">
    <property type="entry name" value="IPPT"/>
    <property type="match status" value="1"/>
</dbReference>
<comment type="caution">
    <text evidence="10">Lacks conserved residue(s) required for the propagation of feature annotation.</text>
</comment>
<evidence type="ECO:0000256" key="4">
    <source>
        <dbReference type="ARBA" id="ARBA00022679"/>
    </source>
</evidence>
<comment type="cofactor">
    <cofactor evidence="1 10">
        <name>Mg(2+)</name>
        <dbReference type="ChEBI" id="CHEBI:18420"/>
    </cofactor>
</comment>
<evidence type="ECO:0000313" key="15">
    <source>
        <dbReference type="Proteomes" id="UP000183076"/>
    </source>
</evidence>
<name>A0A1H2TT56_9RHOB</name>
<dbReference type="AlphaFoldDB" id="A0A1H2TT56"/>
<feature type="binding site" evidence="10">
    <location>
        <begin position="28"/>
        <end position="33"/>
    </location>
    <ligand>
        <name>substrate</name>
    </ligand>
</feature>
<dbReference type="NCBIfam" id="TIGR00174">
    <property type="entry name" value="miaA"/>
    <property type="match status" value="1"/>
</dbReference>
<evidence type="ECO:0000256" key="12">
    <source>
        <dbReference type="RuleBase" id="RU003784"/>
    </source>
</evidence>
<keyword evidence="7 10" id="KW-0067">ATP-binding</keyword>
<evidence type="ECO:0000256" key="10">
    <source>
        <dbReference type="HAMAP-Rule" id="MF_00185"/>
    </source>
</evidence>
<dbReference type="EMBL" id="FNNB01000002">
    <property type="protein sequence ID" value="SDW47072.1"/>
    <property type="molecule type" value="Genomic_DNA"/>
</dbReference>
<dbReference type="PANTHER" id="PTHR11088">
    <property type="entry name" value="TRNA DIMETHYLALLYLTRANSFERASE"/>
    <property type="match status" value="1"/>
</dbReference>
<evidence type="ECO:0000256" key="11">
    <source>
        <dbReference type="RuleBase" id="RU003783"/>
    </source>
</evidence>
<evidence type="ECO:0000256" key="9">
    <source>
        <dbReference type="ARBA" id="ARBA00049563"/>
    </source>
</evidence>
<dbReference type="GO" id="GO:0052381">
    <property type="term" value="F:tRNA dimethylallyltransferase activity"/>
    <property type="evidence" value="ECO:0007669"/>
    <property type="project" value="UniProtKB-UniRule"/>
</dbReference>
<comment type="subunit">
    <text evidence="10">Monomer.</text>
</comment>
<dbReference type="GO" id="GO:0006400">
    <property type="term" value="P:tRNA modification"/>
    <property type="evidence" value="ECO:0007669"/>
    <property type="project" value="TreeGrafter"/>
</dbReference>
<gene>
    <name evidence="10" type="primary">miaA</name>
    <name evidence="14" type="ORF">SAMN04488041_102282</name>
</gene>
<dbReference type="Gene3D" id="3.40.50.300">
    <property type="entry name" value="P-loop containing nucleotide triphosphate hydrolases"/>
    <property type="match status" value="1"/>
</dbReference>
<dbReference type="RefSeq" id="WP_074634963.1">
    <property type="nucleotide sequence ID" value="NZ_CP160849.1"/>
</dbReference>
<keyword evidence="8 10" id="KW-0460">Magnesium</keyword>
<dbReference type="EC" id="2.5.1.75" evidence="10"/>
<dbReference type="InterPro" id="IPR039657">
    <property type="entry name" value="Dimethylallyltransferase"/>
</dbReference>
<dbReference type="STRING" id="60137.SAMN04488041_102282"/>
<comment type="catalytic activity">
    <reaction evidence="9 10 11">
        <text>adenosine(37) in tRNA + dimethylallyl diphosphate = N(6)-dimethylallyladenosine(37) in tRNA + diphosphate</text>
        <dbReference type="Rhea" id="RHEA:26482"/>
        <dbReference type="Rhea" id="RHEA-COMP:10162"/>
        <dbReference type="Rhea" id="RHEA-COMP:10375"/>
        <dbReference type="ChEBI" id="CHEBI:33019"/>
        <dbReference type="ChEBI" id="CHEBI:57623"/>
        <dbReference type="ChEBI" id="CHEBI:74411"/>
        <dbReference type="ChEBI" id="CHEBI:74415"/>
        <dbReference type="EC" id="2.5.1.75"/>
    </reaction>
</comment>
<dbReference type="HAMAP" id="MF_00185">
    <property type="entry name" value="IPP_trans"/>
    <property type="match status" value="1"/>
</dbReference>
<evidence type="ECO:0000256" key="6">
    <source>
        <dbReference type="ARBA" id="ARBA00022741"/>
    </source>
</evidence>
<evidence type="ECO:0000256" key="7">
    <source>
        <dbReference type="ARBA" id="ARBA00022840"/>
    </source>
</evidence>
<protein>
    <recommendedName>
        <fullName evidence="10">tRNA dimethylallyltransferase</fullName>
        <ecNumber evidence="10">2.5.1.75</ecNumber>
    </recommendedName>
    <alternativeName>
        <fullName evidence="10">Dimethylallyl diphosphate:tRNA dimethylallyltransferase</fullName>
        <shortName evidence="10">DMAPP:tRNA dimethylallyltransferase</shortName>
        <shortName evidence="10">DMATase</shortName>
    </alternativeName>
    <alternativeName>
        <fullName evidence="10">Isopentenyl-diphosphate:tRNA isopentenyltransferase</fullName>
        <shortName evidence="10">IPP transferase</shortName>
        <shortName evidence="10">IPPT</shortName>
        <shortName evidence="10">IPTase</shortName>
    </alternativeName>
</protein>
<feature type="binding site" evidence="10">
    <location>
        <begin position="26"/>
        <end position="33"/>
    </location>
    <ligand>
        <name>ATP</name>
        <dbReference type="ChEBI" id="CHEBI:30616"/>
    </ligand>
</feature>
<organism evidence="14 15">
    <name type="scientific">Sulfitobacter pontiacus</name>
    <dbReference type="NCBI Taxonomy" id="60137"/>
    <lineage>
        <taxon>Bacteria</taxon>
        <taxon>Pseudomonadati</taxon>
        <taxon>Pseudomonadota</taxon>
        <taxon>Alphaproteobacteria</taxon>
        <taxon>Rhodobacterales</taxon>
        <taxon>Roseobacteraceae</taxon>
        <taxon>Sulfitobacter</taxon>
    </lineage>
</organism>